<dbReference type="PANTHER" id="PTHR35535:SF2">
    <property type="entry name" value="DUF306 DOMAIN-CONTAINING PROTEIN"/>
    <property type="match status" value="1"/>
</dbReference>
<comment type="caution">
    <text evidence="2">The sequence shown here is derived from an EMBL/GenBank/DDBJ whole genome shotgun (WGS) entry which is preliminary data.</text>
</comment>
<gene>
    <name evidence="2" type="ORF">HU137_08275</name>
</gene>
<feature type="domain" description="DUF306" evidence="1">
    <location>
        <begin position="53"/>
        <end position="158"/>
    </location>
</feature>
<name>A0A838ZMK0_9FLAO</name>
<dbReference type="PANTHER" id="PTHR35535">
    <property type="entry name" value="HEAT SHOCK PROTEIN HSLJ"/>
    <property type="match status" value="1"/>
</dbReference>
<evidence type="ECO:0000259" key="1">
    <source>
        <dbReference type="Pfam" id="PF03724"/>
    </source>
</evidence>
<dbReference type="AlphaFoldDB" id="A0A838ZMK0"/>
<dbReference type="RefSeq" id="WP_182043376.1">
    <property type="nucleotide sequence ID" value="NZ_JACDZE010000002.1"/>
</dbReference>
<organism evidence="2 3">
    <name type="scientific">Moheibacter lacus</name>
    <dbReference type="NCBI Taxonomy" id="2745851"/>
    <lineage>
        <taxon>Bacteria</taxon>
        <taxon>Pseudomonadati</taxon>
        <taxon>Bacteroidota</taxon>
        <taxon>Flavobacteriia</taxon>
        <taxon>Flavobacteriales</taxon>
        <taxon>Weeksellaceae</taxon>
        <taxon>Moheibacter</taxon>
    </lineage>
</organism>
<dbReference type="Pfam" id="PF03724">
    <property type="entry name" value="META"/>
    <property type="match status" value="1"/>
</dbReference>
<dbReference type="InterPro" id="IPR053147">
    <property type="entry name" value="Hsp_HslJ-like"/>
</dbReference>
<dbReference type="PROSITE" id="PS51257">
    <property type="entry name" value="PROKAR_LIPOPROTEIN"/>
    <property type="match status" value="1"/>
</dbReference>
<evidence type="ECO:0000313" key="2">
    <source>
        <dbReference type="EMBL" id="MBA5629764.1"/>
    </source>
</evidence>
<reference evidence="2 3" key="1">
    <citation type="submission" date="2020-07" db="EMBL/GenBank/DDBJ databases">
        <title>Moheibacter lacus sp. nov., a member of the family Flavobacteriaceae isolated from freshwater lake sediment.</title>
        <authorList>
            <person name="Liu Y."/>
        </authorList>
    </citation>
    <scope>NUCLEOTIDE SEQUENCE [LARGE SCALE GENOMIC DNA]</scope>
    <source>
        <strain evidence="2 3">BDHS18</strain>
    </source>
</reference>
<dbReference type="InterPro" id="IPR038670">
    <property type="entry name" value="HslJ-like_sf"/>
</dbReference>
<evidence type="ECO:0000313" key="3">
    <source>
        <dbReference type="Proteomes" id="UP000552241"/>
    </source>
</evidence>
<sequence length="169" mass="19173">MNVRFIFSFIFLTILFSCQSQIKIAENQSEKAVTETPDSSNSSFVQPKDPLLGKWQLEYLNPATGKDIKHYKIQKPYLNFVDHNKVAGNNGCNNISGGYEADQQKIVFHTEKFGSTRMFCQGVDEKVYLNALASITKYSVIEDGMKLVLSANDEIVLVFNKVFENQNTR</sequence>
<dbReference type="InterPro" id="IPR005184">
    <property type="entry name" value="DUF306_Meta_HslJ"/>
</dbReference>
<dbReference type="Proteomes" id="UP000552241">
    <property type="component" value="Unassembled WGS sequence"/>
</dbReference>
<protein>
    <submittedName>
        <fullName evidence="2">META domain-containing protein</fullName>
    </submittedName>
</protein>
<dbReference type="Gene3D" id="2.40.128.270">
    <property type="match status" value="1"/>
</dbReference>
<keyword evidence="3" id="KW-1185">Reference proteome</keyword>
<proteinExistence type="predicted"/>
<dbReference type="EMBL" id="JACDZE010000002">
    <property type="protein sequence ID" value="MBA5629764.1"/>
    <property type="molecule type" value="Genomic_DNA"/>
</dbReference>
<accession>A0A838ZMK0</accession>